<organism evidence="9 10">
    <name type="scientific">Cognatishimia maritima</name>
    <dbReference type="NCBI Taxonomy" id="870908"/>
    <lineage>
        <taxon>Bacteria</taxon>
        <taxon>Pseudomonadati</taxon>
        <taxon>Pseudomonadota</taxon>
        <taxon>Alphaproteobacteria</taxon>
        <taxon>Rhodobacterales</taxon>
        <taxon>Paracoccaceae</taxon>
        <taxon>Cognatishimia</taxon>
    </lineage>
</organism>
<feature type="transmembrane region" description="Helical" evidence="8">
    <location>
        <begin position="197"/>
        <end position="216"/>
    </location>
</feature>
<evidence type="ECO:0000256" key="2">
    <source>
        <dbReference type="ARBA" id="ARBA00010145"/>
    </source>
</evidence>
<dbReference type="RefSeq" id="WP_072790873.1">
    <property type="nucleotide sequence ID" value="NZ_FQWM01000001.1"/>
</dbReference>
<evidence type="ECO:0000313" key="9">
    <source>
        <dbReference type="EMBL" id="SHG46079.1"/>
    </source>
</evidence>
<dbReference type="OrthoDB" id="9810457at2"/>
<sequence length="309" mass="32892">MLDILNVVLPVFLLIGIGYLARWTGLVTDVLVDSLMRFALKFAAPALLFQAVSTLNISEEFNTRMLGSFYIAAFASFCLGVMGARKLFKRDLQDSIAIGFACLFSNSLMLGLPIAERAYGSDGLAGNFAIISVHSLFAYGIGITAMEIAKARGRSTLTTLRTVVKGMTSNALVLAIALGFAVNLTRTPVPEAVMDGVGLLAQTALPTALFAIGGVLRRYKPEGDLRVVLFICAMSLLFHPGLAYLLGQTQGLSQDQMRSVITTAAMAPGVNAYLFANLYGRAKRVAASAVLIGTALSILTVSGWLIILQ</sequence>
<feature type="transmembrane region" description="Helical" evidence="8">
    <location>
        <begin position="259"/>
        <end position="278"/>
    </location>
</feature>
<feature type="transmembrane region" description="Helical" evidence="8">
    <location>
        <begin position="96"/>
        <end position="115"/>
    </location>
</feature>
<dbReference type="PANTHER" id="PTHR36838:SF3">
    <property type="entry name" value="TRANSPORTER AUXIN EFFLUX CARRIER EC FAMILY"/>
    <property type="match status" value="1"/>
</dbReference>
<keyword evidence="3" id="KW-0813">Transport</keyword>
<dbReference type="InterPro" id="IPR004776">
    <property type="entry name" value="Mem_transp_PIN-like"/>
</dbReference>
<dbReference type="EMBL" id="FQWM01000001">
    <property type="protein sequence ID" value="SHG46079.1"/>
    <property type="molecule type" value="Genomic_DNA"/>
</dbReference>
<keyword evidence="4" id="KW-1003">Cell membrane</keyword>
<feature type="transmembrane region" description="Helical" evidence="8">
    <location>
        <begin position="285"/>
        <end position="307"/>
    </location>
</feature>
<dbReference type="GO" id="GO:0055085">
    <property type="term" value="P:transmembrane transport"/>
    <property type="evidence" value="ECO:0007669"/>
    <property type="project" value="InterPro"/>
</dbReference>
<dbReference type="STRING" id="870908.SAMN04488044_0832"/>
<evidence type="ECO:0000256" key="6">
    <source>
        <dbReference type="ARBA" id="ARBA00022989"/>
    </source>
</evidence>
<keyword evidence="7 8" id="KW-0472">Membrane</keyword>
<keyword evidence="5 8" id="KW-0812">Transmembrane</keyword>
<keyword evidence="10" id="KW-1185">Reference proteome</keyword>
<evidence type="ECO:0000256" key="7">
    <source>
        <dbReference type="ARBA" id="ARBA00023136"/>
    </source>
</evidence>
<reference evidence="10" key="1">
    <citation type="submission" date="2016-11" db="EMBL/GenBank/DDBJ databases">
        <authorList>
            <person name="Varghese N."/>
            <person name="Submissions S."/>
        </authorList>
    </citation>
    <scope>NUCLEOTIDE SEQUENCE [LARGE SCALE GENOMIC DNA]</scope>
    <source>
        <strain evidence="10">DSM 28223</strain>
    </source>
</reference>
<proteinExistence type="inferred from homology"/>
<dbReference type="Proteomes" id="UP000184211">
    <property type="component" value="Unassembled WGS sequence"/>
</dbReference>
<feature type="transmembrane region" description="Helical" evidence="8">
    <location>
        <begin position="64"/>
        <end position="84"/>
    </location>
</feature>
<dbReference type="GO" id="GO:0005886">
    <property type="term" value="C:plasma membrane"/>
    <property type="evidence" value="ECO:0007669"/>
    <property type="project" value="UniProtKB-SubCell"/>
</dbReference>
<evidence type="ECO:0008006" key="11">
    <source>
        <dbReference type="Google" id="ProtNLM"/>
    </source>
</evidence>
<comment type="similarity">
    <text evidence="2">Belongs to the auxin efflux carrier (TC 2.A.69) family.</text>
</comment>
<evidence type="ECO:0000256" key="5">
    <source>
        <dbReference type="ARBA" id="ARBA00022692"/>
    </source>
</evidence>
<gene>
    <name evidence="9" type="ORF">SAMN04488044_0832</name>
</gene>
<dbReference type="Gene3D" id="1.20.1530.20">
    <property type="match status" value="1"/>
</dbReference>
<feature type="transmembrane region" description="Helical" evidence="8">
    <location>
        <begin position="167"/>
        <end position="185"/>
    </location>
</feature>
<dbReference type="AlphaFoldDB" id="A0A1M5K0S2"/>
<accession>A0A1M5K0S2</accession>
<evidence type="ECO:0000256" key="8">
    <source>
        <dbReference type="SAM" id="Phobius"/>
    </source>
</evidence>
<feature type="transmembrane region" description="Helical" evidence="8">
    <location>
        <begin position="127"/>
        <end position="146"/>
    </location>
</feature>
<evidence type="ECO:0000256" key="1">
    <source>
        <dbReference type="ARBA" id="ARBA00004651"/>
    </source>
</evidence>
<feature type="transmembrane region" description="Helical" evidence="8">
    <location>
        <begin position="6"/>
        <end position="26"/>
    </location>
</feature>
<dbReference type="InterPro" id="IPR038770">
    <property type="entry name" value="Na+/solute_symporter_sf"/>
</dbReference>
<keyword evidence="6 8" id="KW-1133">Transmembrane helix</keyword>
<feature type="transmembrane region" description="Helical" evidence="8">
    <location>
        <begin position="38"/>
        <end position="58"/>
    </location>
</feature>
<evidence type="ECO:0000256" key="3">
    <source>
        <dbReference type="ARBA" id="ARBA00022448"/>
    </source>
</evidence>
<evidence type="ECO:0000256" key="4">
    <source>
        <dbReference type="ARBA" id="ARBA00022475"/>
    </source>
</evidence>
<dbReference type="PANTHER" id="PTHR36838">
    <property type="entry name" value="AUXIN EFFLUX CARRIER FAMILY PROTEIN"/>
    <property type="match status" value="1"/>
</dbReference>
<comment type="subcellular location">
    <subcellularLocation>
        <location evidence="1">Cell membrane</location>
        <topology evidence="1">Multi-pass membrane protein</topology>
    </subcellularLocation>
</comment>
<protein>
    <recommendedName>
        <fullName evidence="11">Malonate transporter</fullName>
    </recommendedName>
</protein>
<feature type="transmembrane region" description="Helical" evidence="8">
    <location>
        <begin position="228"/>
        <end position="247"/>
    </location>
</feature>
<evidence type="ECO:0000313" key="10">
    <source>
        <dbReference type="Proteomes" id="UP000184211"/>
    </source>
</evidence>
<name>A0A1M5K0S2_9RHOB</name>
<dbReference type="Pfam" id="PF03547">
    <property type="entry name" value="Mem_trans"/>
    <property type="match status" value="1"/>
</dbReference>